<dbReference type="InterPro" id="IPR036915">
    <property type="entry name" value="Cyclin-like_sf"/>
</dbReference>
<evidence type="ECO:0008006" key="5">
    <source>
        <dbReference type="Google" id="ProtNLM"/>
    </source>
</evidence>
<gene>
    <name evidence="3" type="ORF">KQX54_016574</name>
</gene>
<dbReference type="Gene3D" id="1.10.472.10">
    <property type="entry name" value="Cyclin-like"/>
    <property type="match status" value="3"/>
</dbReference>
<name>A0AAV7I816_COTGL</name>
<evidence type="ECO:0000256" key="1">
    <source>
        <dbReference type="ARBA" id="ARBA00023127"/>
    </source>
</evidence>
<dbReference type="SUPFAM" id="SSF47954">
    <property type="entry name" value="Cyclin-like"/>
    <property type="match status" value="3"/>
</dbReference>
<keyword evidence="4" id="KW-1185">Reference proteome</keyword>
<dbReference type="Pfam" id="PF21797">
    <property type="entry name" value="CycT2-like_C"/>
    <property type="match status" value="2"/>
</dbReference>
<feature type="compositionally biased region" description="Low complexity" evidence="2">
    <location>
        <begin position="352"/>
        <end position="372"/>
    </location>
</feature>
<evidence type="ECO:0000313" key="4">
    <source>
        <dbReference type="Proteomes" id="UP000826195"/>
    </source>
</evidence>
<protein>
    <recommendedName>
        <fullName evidence="5">Cyclin-like domain-containing protein</fullName>
    </recommendedName>
</protein>
<evidence type="ECO:0000313" key="3">
    <source>
        <dbReference type="EMBL" id="KAH0546982.1"/>
    </source>
</evidence>
<evidence type="ECO:0000256" key="2">
    <source>
        <dbReference type="SAM" id="MobiDB-lite"/>
    </source>
</evidence>
<dbReference type="AlphaFoldDB" id="A0AAV7I816"/>
<feature type="compositionally biased region" description="Basic and acidic residues" evidence="2">
    <location>
        <begin position="321"/>
        <end position="332"/>
    </location>
</feature>
<dbReference type="Proteomes" id="UP000826195">
    <property type="component" value="Unassembled WGS sequence"/>
</dbReference>
<dbReference type="InterPro" id="IPR043198">
    <property type="entry name" value="Cyclin/Ssn8"/>
</dbReference>
<proteinExistence type="predicted"/>
<sequence>MGQRLKVSQSCIDTATVYMHRFYAYHPQSEFEKCSVACAVLFLAAKIKGTAVSPEMVIKTMRQCLNKNLRQVDIYSEDFRKKVSKLITDELILQATLGSVTEIKTPHRYVFAFCQKLNVSKEFLRLADKIATHCLQLTSMCLRFTPKDIAVFCVHLTNKWSQFKIQNTIDGRFSCEFIHSEDFKKKVSELILLATLGFMTEIENLHRYVLEFCQKLNVSKEFLRLADKIATHCLQLTSMCLRFTPKDIAVFCVHLTNKWSQFKIQNTIDGRSWLQRLNSKVNDKILWTTDKEFKSCLDTCSSRIQTRVRSAFVKNSVSPASDRDKTPEDQKSVQRTKISLKEYLARKKNLENSSNSNNNSSDNNSSDNDNNNNASRIFLYVSIKSVPIPDKTITHVKNSSLETSDIVSGKSNKRKNSSNLKDISTPAKKFKPSWRIHY</sequence>
<dbReference type="EMBL" id="JAHXZJ010002237">
    <property type="protein sequence ID" value="KAH0546982.1"/>
    <property type="molecule type" value="Genomic_DNA"/>
</dbReference>
<reference evidence="3 4" key="1">
    <citation type="journal article" date="2021" name="J. Hered.">
        <title>A chromosome-level genome assembly of the parasitoid wasp, Cotesia glomerata (Hymenoptera: Braconidae).</title>
        <authorList>
            <person name="Pinto B.J."/>
            <person name="Weis J.J."/>
            <person name="Gamble T."/>
            <person name="Ode P.J."/>
            <person name="Paul R."/>
            <person name="Zaspel J.M."/>
        </authorList>
    </citation>
    <scope>NUCLEOTIDE SEQUENCE [LARGE SCALE GENOMIC DNA]</scope>
    <source>
        <strain evidence="3">CgM1</strain>
    </source>
</reference>
<feature type="region of interest" description="Disordered" evidence="2">
    <location>
        <begin position="400"/>
        <end position="426"/>
    </location>
</feature>
<feature type="compositionally biased region" description="Basic and acidic residues" evidence="2">
    <location>
        <begin position="339"/>
        <end position="350"/>
    </location>
</feature>
<dbReference type="GO" id="GO:0016538">
    <property type="term" value="F:cyclin-dependent protein serine/threonine kinase regulator activity"/>
    <property type="evidence" value="ECO:0007669"/>
    <property type="project" value="InterPro"/>
</dbReference>
<dbReference type="PANTHER" id="PTHR10026">
    <property type="entry name" value="CYCLIN"/>
    <property type="match status" value="1"/>
</dbReference>
<comment type="caution">
    <text evidence="3">The sequence shown here is derived from an EMBL/GenBank/DDBJ whole genome shotgun (WGS) entry which is preliminary data.</text>
</comment>
<feature type="region of interest" description="Disordered" evidence="2">
    <location>
        <begin position="315"/>
        <end position="372"/>
    </location>
</feature>
<dbReference type="GO" id="GO:0006357">
    <property type="term" value="P:regulation of transcription by RNA polymerase II"/>
    <property type="evidence" value="ECO:0007669"/>
    <property type="project" value="InterPro"/>
</dbReference>
<accession>A0AAV7I816</accession>
<organism evidence="3 4">
    <name type="scientific">Cotesia glomerata</name>
    <name type="common">Lepidopteran parasitic wasp</name>
    <name type="synonym">Apanteles glomeratus</name>
    <dbReference type="NCBI Taxonomy" id="32391"/>
    <lineage>
        <taxon>Eukaryota</taxon>
        <taxon>Metazoa</taxon>
        <taxon>Ecdysozoa</taxon>
        <taxon>Arthropoda</taxon>
        <taxon>Hexapoda</taxon>
        <taxon>Insecta</taxon>
        <taxon>Pterygota</taxon>
        <taxon>Neoptera</taxon>
        <taxon>Endopterygota</taxon>
        <taxon>Hymenoptera</taxon>
        <taxon>Apocrita</taxon>
        <taxon>Ichneumonoidea</taxon>
        <taxon>Braconidae</taxon>
        <taxon>Microgastrinae</taxon>
        <taxon>Cotesia</taxon>
    </lineage>
</organism>
<keyword evidence="1" id="KW-0195">Cyclin</keyword>